<gene>
    <name evidence="1" type="ORF">SAMN05660742_11747</name>
</gene>
<keyword evidence="2" id="KW-1185">Reference proteome</keyword>
<dbReference type="InterPro" id="IPR037171">
    <property type="entry name" value="NagB/RpiA_transferase-like"/>
</dbReference>
<evidence type="ECO:0000313" key="1">
    <source>
        <dbReference type="EMBL" id="SEJ79278.1"/>
    </source>
</evidence>
<organism evidence="1 2">
    <name type="scientific">Propionispira arboris</name>
    <dbReference type="NCBI Taxonomy" id="84035"/>
    <lineage>
        <taxon>Bacteria</taxon>
        <taxon>Bacillati</taxon>
        <taxon>Bacillota</taxon>
        <taxon>Negativicutes</taxon>
        <taxon>Selenomonadales</taxon>
        <taxon>Selenomonadaceae</taxon>
        <taxon>Propionispira</taxon>
    </lineage>
</organism>
<dbReference type="Gene3D" id="3.40.1080.10">
    <property type="entry name" value="Glutaconate Coenzyme A-transferase"/>
    <property type="match status" value="1"/>
</dbReference>
<name>A0A1H7BP90_9FIRM</name>
<dbReference type="PANTHER" id="PTHR43293:SF2">
    <property type="entry name" value="MALONATE DECARBOXYLASE ALPHA SUBUNIT"/>
    <property type="match status" value="1"/>
</dbReference>
<dbReference type="RefSeq" id="WP_091833608.1">
    <property type="nucleotide sequence ID" value="NZ_FNZK01000017.1"/>
</dbReference>
<reference evidence="1 2" key="1">
    <citation type="submission" date="2016-10" db="EMBL/GenBank/DDBJ databases">
        <authorList>
            <person name="de Groot N.N."/>
        </authorList>
    </citation>
    <scope>NUCLEOTIDE SEQUENCE [LARGE SCALE GENOMIC DNA]</scope>
    <source>
        <strain evidence="1 2">DSM 2179</strain>
    </source>
</reference>
<dbReference type="Proteomes" id="UP000199662">
    <property type="component" value="Unassembled WGS sequence"/>
</dbReference>
<evidence type="ECO:0000313" key="2">
    <source>
        <dbReference type="Proteomes" id="UP000199662"/>
    </source>
</evidence>
<dbReference type="PANTHER" id="PTHR43293">
    <property type="entry name" value="ACETATE COA-TRANSFERASE YDIF"/>
    <property type="match status" value="1"/>
</dbReference>
<accession>A0A1H7BP90</accession>
<dbReference type="Pfam" id="PF16957">
    <property type="entry name" value="Mal_decarbox_Al"/>
    <property type="match status" value="1"/>
</dbReference>
<dbReference type="SUPFAM" id="SSF100950">
    <property type="entry name" value="NagB/RpiA/CoA transferase-like"/>
    <property type="match status" value="2"/>
</dbReference>
<proteinExistence type="predicted"/>
<dbReference type="AlphaFoldDB" id="A0A1H7BP90"/>
<protein>
    <submittedName>
        <fullName evidence="1">Malonate decarboxylase alpha subunit</fullName>
    </submittedName>
</protein>
<dbReference type="EMBL" id="FNZK01000017">
    <property type="protein sequence ID" value="SEJ79278.1"/>
    <property type="molecule type" value="Genomic_DNA"/>
</dbReference>
<dbReference type="NCBIfam" id="TIGR01110">
    <property type="entry name" value="mdcA"/>
    <property type="match status" value="1"/>
</dbReference>
<dbReference type="InterPro" id="IPR005777">
    <property type="entry name" value="MadA"/>
</dbReference>
<sequence>MELKSVKREWNTLKKDTMARMKEAAPYVKKGKIVDANDTVALLEAVIKPGDKVNIEGNNQKQADFLAKALCQVDKKKIHDLHMVQSVLTLPEHLDVFEKGIAKKLDMSFSGPQAGRIAEFLQEGKLELGAIHTYLELYGRYFVDLTPKVALVAATMADKDGNLFTGFSTEDTPAIVEATKFRQGIVIAQVNQIVDKLPRVDIPGDWVDYVIQSPKPFYIEPLFTRDPALITDAQVLKGMMAIKGIYAEYGVKRLNHGIGFDTAAIELLLPTYGESLGLKGKICTNFILNPHPTLIPAIESGWVESVHSFGGELGMEDYVAARSDVFFVGPDGSMRSNRAFSQTAGHYAIDMFIGGTLQIDPYGNSSTATANRVAGFGGAPNMGCDAKGRRHSTDAWLKVGDEYGMKNEMYGPVRRGKRLVVQIAETFRGKLEPGFVEELDACALAKNAQLPIEPVMIYGDDLTHIITEEGIAYLHKCETMEQRTAAIRGIAGFTEVGMKADPKETQRLRDKGIIKTPVDLGIDIRKANRSMLAAKNVHDLVHWSHGLYNPPAKFRNW</sequence>
<dbReference type="GO" id="GO:0016740">
    <property type="term" value="F:transferase activity"/>
    <property type="evidence" value="ECO:0007669"/>
    <property type="project" value="InterPro"/>
</dbReference>
<dbReference type="STRING" id="84035.SAMN05660742_11747"/>